<name>A0A0M0K842_9EUKA</name>
<dbReference type="EMBL" id="JWZX01001179">
    <property type="protein sequence ID" value="KOO34558.1"/>
    <property type="molecule type" value="Genomic_DNA"/>
</dbReference>
<dbReference type="AlphaFoldDB" id="A0A0M0K842"/>
<evidence type="ECO:0000256" key="1">
    <source>
        <dbReference type="SAM" id="MobiDB-lite"/>
    </source>
</evidence>
<feature type="region of interest" description="Disordered" evidence="1">
    <location>
        <begin position="1"/>
        <end position="52"/>
    </location>
</feature>
<feature type="compositionally biased region" description="Basic and acidic residues" evidence="1">
    <location>
        <begin position="43"/>
        <end position="52"/>
    </location>
</feature>
<gene>
    <name evidence="2" type="ORF">Ctob_016527</name>
</gene>
<keyword evidence="3" id="KW-1185">Reference proteome</keyword>
<protein>
    <submittedName>
        <fullName evidence="2">Uncharacterized protein</fullName>
    </submittedName>
</protein>
<evidence type="ECO:0000313" key="2">
    <source>
        <dbReference type="EMBL" id="KOO34558.1"/>
    </source>
</evidence>
<comment type="caution">
    <text evidence="2">The sequence shown here is derived from an EMBL/GenBank/DDBJ whole genome shotgun (WGS) entry which is preliminary data.</text>
</comment>
<organism evidence="2 3">
    <name type="scientific">Chrysochromulina tobinii</name>
    <dbReference type="NCBI Taxonomy" id="1460289"/>
    <lineage>
        <taxon>Eukaryota</taxon>
        <taxon>Haptista</taxon>
        <taxon>Haptophyta</taxon>
        <taxon>Prymnesiophyceae</taxon>
        <taxon>Prymnesiales</taxon>
        <taxon>Chrysochromulinaceae</taxon>
        <taxon>Chrysochromulina</taxon>
    </lineage>
</organism>
<dbReference type="Proteomes" id="UP000037460">
    <property type="component" value="Unassembled WGS sequence"/>
</dbReference>
<proteinExistence type="predicted"/>
<accession>A0A0M0K842</accession>
<sequence>MASSGGRLFLRSAGDQTHTFPGDRFRYRVQPEPLGTTSKGRRGRTEPKGRPP</sequence>
<reference evidence="3" key="1">
    <citation type="journal article" date="2015" name="PLoS Genet.">
        <title>Genome Sequence and Transcriptome Analyses of Chrysochromulina tobin: Metabolic Tools for Enhanced Algal Fitness in the Prominent Order Prymnesiales (Haptophyceae).</title>
        <authorList>
            <person name="Hovde B.T."/>
            <person name="Deodato C.R."/>
            <person name="Hunsperger H.M."/>
            <person name="Ryken S.A."/>
            <person name="Yost W."/>
            <person name="Jha R.K."/>
            <person name="Patterson J."/>
            <person name="Monnat R.J. Jr."/>
            <person name="Barlow S.B."/>
            <person name="Starkenburg S.R."/>
            <person name="Cattolico R.A."/>
        </authorList>
    </citation>
    <scope>NUCLEOTIDE SEQUENCE</scope>
    <source>
        <strain evidence="3">CCMP291</strain>
    </source>
</reference>
<evidence type="ECO:0000313" key="3">
    <source>
        <dbReference type="Proteomes" id="UP000037460"/>
    </source>
</evidence>